<dbReference type="EMBL" id="KE361634">
    <property type="protein sequence ID" value="EPQ28619.1"/>
    <property type="molecule type" value="Genomic_DNA"/>
</dbReference>
<evidence type="ECO:0000313" key="8">
    <source>
        <dbReference type="EMBL" id="EPQ28619.1"/>
    </source>
</evidence>
<dbReference type="Proteomes" id="UP000053664">
    <property type="component" value="Unassembled WGS sequence"/>
</dbReference>
<dbReference type="GO" id="GO:0000981">
    <property type="term" value="F:DNA-binding transcription factor activity, RNA polymerase II-specific"/>
    <property type="evidence" value="ECO:0007669"/>
    <property type="project" value="InterPro"/>
</dbReference>
<dbReference type="PANTHER" id="PTHR31845">
    <property type="entry name" value="FINGER DOMAIN PROTEIN, PUTATIVE-RELATED"/>
    <property type="match status" value="1"/>
</dbReference>
<dbReference type="PANTHER" id="PTHR31845:SF19">
    <property type="entry name" value="TRANSCRIPTION FACTOR DOMAIN-CONTAINING PROTEIN"/>
    <property type="match status" value="1"/>
</dbReference>
<feature type="compositionally biased region" description="Low complexity" evidence="6">
    <location>
        <begin position="531"/>
        <end position="546"/>
    </location>
</feature>
<dbReference type="PROSITE" id="PS00463">
    <property type="entry name" value="ZN2_CY6_FUNGAL_1"/>
    <property type="match status" value="1"/>
</dbReference>
<evidence type="ECO:0000256" key="3">
    <source>
        <dbReference type="ARBA" id="ARBA00023125"/>
    </source>
</evidence>
<feature type="compositionally biased region" description="Low complexity" evidence="6">
    <location>
        <begin position="495"/>
        <end position="511"/>
    </location>
</feature>
<organism evidence="8 9">
    <name type="scientific">Pseudozyma flocculosa PF-1</name>
    <dbReference type="NCBI Taxonomy" id="1277687"/>
    <lineage>
        <taxon>Eukaryota</taxon>
        <taxon>Fungi</taxon>
        <taxon>Dikarya</taxon>
        <taxon>Basidiomycota</taxon>
        <taxon>Ustilaginomycotina</taxon>
        <taxon>Ustilaginomycetes</taxon>
        <taxon>Ustilaginales</taxon>
        <taxon>Ustilaginaceae</taxon>
        <taxon>Pseudozyma</taxon>
    </lineage>
</organism>
<feature type="compositionally biased region" description="Low complexity" evidence="6">
    <location>
        <begin position="458"/>
        <end position="484"/>
    </location>
</feature>
<evidence type="ECO:0000256" key="2">
    <source>
        <dbReference type="ARBA" id="ARBA00023015"/>
    </source>
</evidence>
<gene>
    <name evidence="8" type="ORF">PFL1_03922</name>
</gene>
<dbReference type="InterPro" id="IPR051089">
    <property type="entry name" value="prtT"/>
</dbReference>
<protein>
    <recommendedName>
        <fullName evidence="7">Zn(2)-C6 fungal-type domain-containing protein</fullName>
    </recommendedName>
</protein>
<evidence type="ECO:0000256" key="4">
    <source>
        <dbReference type="ARBA" id="ARBA00023163"/>
    </source>
</evidence>
<dbReference type="AlphaFoldDB" id="A0A061H843"/>
<dbReference type="SMART" id="SM00066">
    <property type="entry name" value="GAL4"/>
    <property type="match status" value="1"/>
</dbReference>
<feature type="region of interest" description="Disordered" evidence="6">
    <location>
        <begin position="641"/>
        <end position="694"/>
    </location>
</feature>
<dbReference type="eggNOG" id="ENOG502RDWB">
    <property type="taxonomic scope" value="Eukaryota"/>
</dbReference>
<feature type="region of interest" description="Disordered" evidence="6">
    <location>
        <begin position="715"/>
        <end position="738"/>
    </location>
</feature>
<keyword evidence="4" id="KW-0804">Transcription</keyword>
<sequence>MDFDFQHAHHTVAGEGSSSSSFANIAQHPAWPDGSPSSSPPFKRGSNLACLNCRKIKTKCGKAQPSDERCKRCVRLNLNCQYRPHHRGKKLKDSPDPAWSSRSLSASTSSEAGILGDGGAAWLHGASMGHSGGGPYDAMPFASTSCNTFSGYAQQPLFARGMAHARDEVTPPRPSGFASEWIDPARGERYPSSQARPRPEPVSVHIASSLQDDAVRLGMISPIDAMELFDSFPQQQMPDLPTLGPPLTSYDYVRERWPLSFSAILTTASTLRRPDLYERCHGASDALMNLAAVQDLCSLDHVLAILVTCMRSGVPGALALRRLTRAIGYAYELGLHASFDGPGASYTGLADGATAAMHQNSGAIDERDWTHNAQRIWIQLCVLEGSLCGFSRPARPSRPRLIRSDDIPDAQAWLLRMDTSAILPRDAALAQQLHVCRERARTERQGRSNVGPRPVSMPPQQAQPLPRDQQQQQQHGGQPHMPLQSHAAQDMAQWSGAGPSNSSSNGAGQASHADRPSLVLHQPQAHKASWQSIPGSSQGSRSNSSNLDRAHSIDLSGSTTISPFGTDHRAAEGHHNNGQADAAEHPDAGWSPSRTTSTGSAVLAASAGMTPSRTTFSGLEAAGMARPPLDDTATLRPTNAAEQRPTPHRVHSFPGNAQDPTALPAYPSHQHEHHHGQAQPAPSFGAMSAPMPDLGVSEMQGGAVPSVLGGVAPVPAGTSQHAAPEGHQDPSGSSIVYHGGTELYPAFTDPLPQRDAQPHAWF</sequence>
<comment type="subcellular location">
    <subcellularLocation>
        <location evidence="1">Nucleus</location>
    </subcellularLocation>
</comment>
<dbReference type="GO" id="GO:0000976">
    <property type="term" value="F:transcription cis-regulatory region binding"/>
    <property type="evidence" value="ECO:0007669"/>
    <property type="project" value="TreeGrafter"/>
</dbReference>
<feature type="region of interest" description="Disordered" evidence="6">
    <location>
        <begin position="439"/>
        <end position="615"/>
    </location>
</feature>
<evidence type="ECO:0000256" key="1">
    <source>
        <dbReference type="ARBA" id="ARBA00004123"/>
    </source>
</evidence>
<feature type="domain" description="Zn(2)-C6 fungal-type" evidence="7">
    <location>
        <begin position="49"/>
        <end position="82"/>
    </location>
</feature>
<dbReference type="Pfam" id="PF00172">
    <property type="entry name" value="Zn_clus"/>
    <property type="match status" value="1"/>
</dbReference>
<dbReference type="GeneID" id="19318029"/>
<dbReference type="HOGENOM" id="CLU_366061_0_0_1"/>
<evidence type="ECO:0000313" key="9">
    <source>
        <dbReference type="Proteomes" id="UP000053664"/>
    </source>
</evidence>
<feature type="region of interest" description="Disordered" evidence="6">
    <location>
        <begin position="1"/>
        <end position="40"/>
    </location>
</feature>
<evidence type="ECO:0000256" key="5">
    <source>
        <dbReference type="ARBA" id="ARBA00023242"/>
    </source>
</evidence>
<feature type="compositionally biased region" description="Low complexity" evidence="6">
    <location>
        <begin position="100"/>
        <end position="110"/>
    </location>
</feature>
<dbReference type="Gene3D" id="4.10.240.10">
    <property type="entry name" value="Zn(2)-C6 fungal-type DNA-binding domain"/>
    <property type="match status" value="1"/>
</dbReference>
<dbReference type="GO" id="GO:0005634">
    <property type="term" value="C:nucleus"/>
    <property type="evidence" value="ECO:0007669"/>
    <property type="project" value="UniProtKB-SubCell"/>
</dbReference>
<dbReference type="OrthoDB" id="3163292at2759"/>
<dbReference type="GO" id="GO:0008270">
    <property type="term" value="F:zinc ion binding"/>
    <property type="evidence" value="ECO:0007669"/>
    <property type="project" value="InterPro"/>
</dbReference>
<evidence type="ECO:0000259" key="7">
    <source>
        <dbReference type="PROSITE" id="PS50048"/>
    </source>
</evidence>
<feature type="compositionally biased region" description="Basic and acidic residues" evidence="6">
    <location>
        <begin position="566"/>
        <end position="575"/>
    </location>
</feature>
<dbReference type="PROSITE" id="PS50048">
    <property type="entry name" value="ZN2_CY6_FUNGAL_2"/>
    <property type="match status" value="1"/>
</dbReference>
<name>A0A061H843_9BASI</name>
<reference evidence="8 9" key="1">
    <citation type="journal article" date="2013" name="Plant Cell">
        <title>The transition from a phytopathogenic smut ancestor to an anamorphic biocontrol agent deciphered by comparative whole-genome analysis.</title>
        <authorList>
            <person name="Lefebvre F."/>
            <person name="Joly D.L."/>
            <person name="Labbe C."/>
            <person name="Teichmann B."/>
            <person name="Linning R."/>
            <person name="Belzile F."/>
            <person name="Bakkeren G."/>
            <person name="Belanger R.R."/>
        </authorList>
    </citation>
    <scope>NUCLEOTIDE SEQUENCE [LARGE SCALE GENOMIC DNA]</scope>
    <source>
        <strain evidence="8 9">PF-1</strain>
    </source>
</reference>
<keyword evidence="5" id="KW-0539">Nucleus</keyword>
<keyword evidence="3" id="KW-0238">DNA-binding</keyword>
<proteinExistence type="predicted"/>
<dbReference type="CDD" id="cd00067">
    <property type="entry name" value="GAL4"/>
    <property type="match status" value="1"/>
</dbReference>
<feature type="region of interest" description="Disordered" evidence="6">
    <location>
        <begin position="85"/>
        <end position="111"/>
    </location>
</feature>
<dbReference type="InterPro" id="IPR036864">
    <property type="entry name" value="Zn2-C6_fun-type_DNA-bd_sf"/>
</dbReference>
<dbReference type="SUPFAM" id="SSF57701">
    <property type="entry name" value="Zn2/Cys6 DNA-binding domain"/>
    <property type="match status" value="1"/>
</dbReference>
<dbReference type="InterPro" id="IPR001138">
    <property type="entry name" value="Zn2Cys6_DnaBD"/>
</dbReference>
<feature type="region of interest" description="Disordered" evidence="6">
    <location>
        <begin position="167"/>
        <end position="200"/>
    </location>
</feature>
<dbReference type="RefSeq" id="XP_007879636.1">
    <property type="nucleotide sequence ID" value="XM_007881445.1"/>
</dbReference>
<dbReference type="KEGG" id="pfp:PFL1_03922"/>
<keyword evidence="2" id="KW-0805">Transcription regulation</keyword>
<evidence type="ECO:0000256" key="6">
    <source>
        <dbReference type="SAM" id="MobiDB-lite"/>
    </source>
</evidence>
<accession>A0A061H843</accession>